<sequence>MELGYGFVGIVMVAIEASKLNKASNYKRDGTDVTLTLHAHCSGTDVIKVTKDKCSNAFYKHSNLEKSLNARMDDSKDSINTALRMTSSKSQEGMKIMPSSLSRGA</sequence>
<reference evidence="2 3" key="1">
    <citation type="journal article" date="2020" name="Nat. Food">
        <title>A phased Vanilla planifolia genome enables genetic improvement of flavour and production.</title>
        <authorList>
            <person name="Hasing T."/>
            <person name="Tang H."/>
            <person name="Brym M."/>
            <person name="Khazi F."/>
            <person name="Huang T."/>
            <person name="Chambers A.H."/>
        </authorList>
    </citation>
    <scope>NUCLEOTIDE SEQUENCE [LARGE SCALE GENOMIC DNA]</scope>
    <source>
        <tissue evidence="2">Leaf</tissue>
    </source>
</reference>
<keyword evidence="3" id="KW-1185">Reference proteome</keyword>
<dbReference type="Proteomes" id="UP000636800">
    <property type="component" value="Chromosome 3"/>
</dbReference>
<name>A0A835RDP9_VANPL</name>
<evidence type="ECO:0000256" key="1">
    <source>
        <dbReference type="SAM" id="MobiDB-lite"/>
    </source>
</evidence>
<feature type="region of interest" description="Disordered" evidence="1">
    <location>
        <begin position="84"/>
        <end position="105"/>
    </location>
</feature>
<gene>
    <name evidence="2" type="ORF">HPP92_008025</name>
</gene>
<dbReference type="EMBL" id="JADCNL010000003">
    <property type="protein sequence ID" value="KAG0489214.1"/>
    <property type="molecule type" value="Genomic_DNA"/>
</dbReference>
<evidence type="ECO:0000313" key="2">
    <source>
        <dbReference type="EMBL" id="KAG0489214.1"/>
    </source>
</evidence>
<proteinExistence type="predicted"/>
<dbReference type="AlphaFoldDB" id="A0A835RDP9"/>
<comment type="caution">
    <text evidence="2">The sequence shown here is derived from an EMBL/GenBank/DDBJ whole genome shotgun (WGS) entry which is preliminary data.</text>
</comment>
<organism evidence="2 3">
    <name type="scientific">Vanilla planifolia</name>
    <name type="common">Vanilla</name>
    <dbReference type="NCBI Taxonomy" id="51239"/>
    <lineage>
        <taxon>Eukaryota</taxon>
        <taxon>Viridiplantae</taxon>
        <taxon>Streptophyta</taxon>
        <taxon>Embryophyta</taxon>
        <taxon>Tracheophyta</taxon>
        <taxon>Spermatophyta</taxon>
        <taxon>Magnoliopsida</taxon>
        <taxon>Liliopsida</taxon>
        <taxon>Asparagales</taxon>
        <taxon>Orchidaceae</taxon>
        <taxon>Vanilloideae</taxon>
        <taxon>Vanilleae</taxon>
        <taxon>Vanilla</taxon>
    </lineage>
</organism>
<evidence type="ECO:0000313" key="3">
    <source>
        <dbReference type="Proteomes" id="UP000636800"/>
    </source>
</evidence>
<accession>A0A835RDP9</accession>
<protein>
    <submittedName>
        <fullName evidence="2">Uncharacterized protein</fullName>
    </submittedName>
</protein>